<evidence type="ECO:0000313" key="3">
    <source>
        <dbReference type="Proteomes" id="UP000032287"/>
    </source>
</evidence>
<comment type="caution">
    <text evidence="2">The sequence shown here is derived from an EMBL/GenBank/DDBJ whole genome shotgun (WGS) entry which is preliminary data.</text>
</comment>
<dbReference type="EMBL" id="JWHU01000011">
    <property type="protein sequence ID" value="KIU21242.1"/>
    <property type="molecule type" value="Genomic_DNA"/>
</dbReference>
<keyword evidence="3" id="KW-1185">Reference proteome</keyword>
<keyword evidence="2" id="KW-0255">Endonuclease</keyword>
<dbReference type="PATRIC" id="fig|137591.25.peg.764"/>
<accession>A0A0D1LRW4</accession>
<dbReference type="CDD" id="cd00085">
    <property type="entry name" value="HNHc"/>
    <property type="match status" value="1"/>
</dbReference>
<organism evidence="2 3">
    <name type="scientific">Weissella cibaria</name>
    <dbReference type="NCBI Taxonomy" id="137591"/>
    <lineage>
        <taxon>Bacteria</taxon>
        <taxon>Bacillati</taxon>
        <taxon>Bacillota</taxon>
        <taxon>Bacilli</taxon>
        <taxon>Lactobacillales</taxon>
        <taxon>Lactobacillaceae</taxon>
        <taxon>Weissella</taxon>
    </lineage>
</organism>
<dbReference type="SUPFAM" id="SSF88697">
    <property type="entry name" value="PUA domain-like"/>
    <property type="match status" value="1"/>
</dbReference>
<dbReference type="PROSITE" id="PS00028">
    <property type="entry name" value="ZINC_FINGER_C2H2_1"/>
    <property type="match status" value="1"/>
</dbReference>
<dbReference type="InterPro" id="IPR002711">
    <property type="entry name" value="HNH"/>
</dbReference>
<dbReference type="InterPro" id="IPR003615">
    <property type="entry name" value="HNH_nuc"/>
</dbReference>
<evidence type="ECO:0000313" key="2">
    <source>
        <dbReference type="EMBL" id="KIU21242.1"/>
    </source>
</evidence>
<dbReference type="Proteomes" id="UP000032287">
    <property type="component" value="Unassembled WGS sequence"/>
</dbReference>
<keyword evidence="2" id="KW-0378">Hydrolase</keyword>
<dbReference type="Pfam" id="PF01844">
    <property type="entry name" value="HNH"/>
    <property type="match status" value="1"/>
</dbReference>
<dbReference type="GO" id="GO:0004519">
    <property type="term" value="F:endonuclease activity"/>
    <property type="evidence" value="ECO:0007669"/>
    <property type="project" value="UniProtKB-KW"/>
</dbReference>
<name>A0A0D1LRW4_9LACO</name>
<proteinExistence type="predicted"/>
<reference evidence="2 3" key="1">
    <citation type="journal article" date="2015" name="Microbiology (Mosc.)">
        <title>Genomics of the Weissella cibaria species with an examination of its metabolic traits.</title>
        <authorList>
            <person name="Lynch K.M."/>
            <person name="Lucid A."/>
            <person name="Arendt E.K."/>
            <person name="Sleator R.D."/>
            <person name="Lucey B."/>
            <person name="Coffey A."/>
        </authorList>
    </citation>
    <scope>NUCLEOTIDE SEQUENCE [LARGE SCALE GENOMIC DNA]</scope>
    <source>
        <strain evidence="2 3">MG1</strain>
    </source>
</reference>
<protein>
    <submittedName>
        <fullName evidence="2">Putative restriction endonuclease</fullName>
    </submittedName>
</protein>
<keyword evidence="2" id="KW-0540">Nuclease</keyword>
<gene>
    <name evidence="2" type="ORF">QX99_00792</name>
</gene>
<dbReference type="Gene3D" id="1.10.30.50">
    <property type="match status" value="1"/>
</dbReference>
<dbReference type="InterPro" id="IPR015947">
    <property type="entry name" value="PUA-like_sf"/>
</dbReference>
<dbReference type="GO" id="GO:0003676">
    <property type="term" value="F:nucleic acid binding"/>
    <property type="evidence" value="ECO:0007669"/>
    <property type="project" value="InterPro"/>
</dbReference>
<dbReference type="InterPro" id="IPR013087">
    <property type="entry name" value="Znf_C2H2_type"/>
</dbReference>
<evidence type="ECO:0000259" key="1">
    <source>
        <dbReference type="PROSITE" id="PS00028"/>
    </source>
</evidence>
<dbReference type="RefSeq" id="WP_043711035.1">
    <property type="nucleotide sequence ID" value="NZ_JALOCT010000030.1"/>
</dbReference>
<sequence>MSTFILPSNPNTYDAQNAFTDLHTIHWVQHNNKSVSIGDIVYIYESKPTQRIILKTQVIGRDIDSYHIDDSKYSTSGIDFSSKGPWLTLRLIQNIDTRISLQDLHELGLKGNIQSLRRLDDNIANALDFLIRDSSELTSILVTEGKKTKVYSTRYERNPKNRQAAILIHGLNCKVCGFNFEKKYGALGHEFIEIHHKKPLYLNNTEINIDPINDLVPLCANCHRMIHRDKYNVLTVEDLREILLA</sequence>
<feature type="domain" description="C2H2-type" evidence="1">
    <location>
        <begin position="173"/>
        <end position="195"/>
    </location>
</feature>
<dbReference type="SMART" id="SM00507">
    <property type="entry name" value="HNHc"/>
    <property type="match status" value="1"/>
</dbReference>
<dbReference type="AlphaFoldDB" id="A0A0D1LRW4"/>
<dbReference type="GO" id="GO:0008270">
    <property type="term" value="F:zinc ion binding"/>
    <property type="evidence" value="ECO:0007669"/>
    <property type="project" value="InterPro"/>
</dbReference>